<feature type="region of interest" description="Disordered" evidence="1">
    <location>
        <begin position="1"/>
        <end position="30"/>
    </location>
</feature>
<organism evidence="2 3">
    <name type="scientific">Bacteriovorax antarcticus</name>
    <dbReference type="NCBI Taxonomy" id="3088717"/>
    <lineage>
        <taxon>Bacteria</taxon>
        <taxon>Pseudomonadati</taxon>
        <taxon>Bdellovibrionota</taxon>
        <taxon>Bacteriovoracia</taxon>
        <taxon>Bacteriovoracales</taxon>
        <taxon>Bacteriovoracaceae</taxon>
        <taxon>Bacteriovorax</taxon>
    </lineage>
</organism>
<gene>
    <name evidence="2" type="ORF">SHI21_01695</name>
</gene>
<evidence type="ECO:0000313" key="2">
    <source>
        <dbReference type="EMBL" id="MEA9354895.1"/>
    </source>
</evidence>
<keyword evidence="3" id="KW-1185">Reference proteome</keyword>
<sequence length="170" mass="19202">MSDTKINPQTLPGIAVNTQAKPKALDQGPQIDDRQYIPKQYKEVAAGMEQQFAEMMLDQMSRTVDEAETEGGGMGMDYYKSLQKSERAKTMTAQNNLGLQDMILNQIYPKRMRNEMALKQYEAQNNRIHHNLPSYKIDRKTDTIEMGKNDSNPVSDEKALVGTKEDGGLL</sequence>
<evidence type="ECO:0000256" key="1">
    <source>
        <dbReference type="SAM" id="MobiDB-lite"/>
    </source>
</evidence>
<accession>A0ABU5VPC3</accession>
<dbReference type="RefSeq" id="WP_323574388.1">
    <property type="nucleotide sequence ID" value="NZ_JAYGJQ010000001.1"/>
</dbReference>
<dbReference type="EMBL" id="JAYGJQ010000001">
    <property type="protein sequence ID" value="MEA9354895.1"/>
    <property type="molecule type" value="Genomic_DNA"/>
</dbReference>
<feature type="compositionally biased region" description="Polar residues" evidence="1">
    <location>
        <begin position="1"/>
        <end position="20"/>
    </location>
</feature>
<comment type="caution">
    <text evidence="2">The sequence shown here is derived from an EMBL/GenBank/DDBJ whole genome shotgun (WGS) entry which is preliminary data.</text>
</comment>
<dbReference type="Proteomes" id="UP001302274">
    <property type="component" value="Unassembled WGS sequence"/>
</dbReference>
<feature type="compositionally biased region" description="Basic and acidic residues" evidence="1">
    <location>
        <begin position="155"/>
        <end position="170"/>
    </location>
</feature>
<proteinExistence type="predicted"/>
<feature type="region of interest" description="Disordered" evidence="1">
    <location>
        <begin position="144"/>
        <end position="170"/>
    </location>
</feature>
<protein>
    <submittedName>
        <fullName evidence="2">Rod-binding protein</fullName>
    </submittedName>
</protein>
<name>A0ABU5VPC3_9BACT</name>
<reference evidence="2 3" key="1">
    <citation type="submission" date="2023-11" db="EMBL/GenBank/DDBJ databases">
        <title>A Novel Polar Bacteriovorax (B. antarcticus) Isolated from the Biocrust in Antarctica.</title>
        <authorList>
            <person name="Mun W."/>
            <person name="Choi S.Y."/>
            <person name="Mitchell R.J."/>
        </authorList>
    </citation>
    <scope>NUCLEOTIDE SEQUENCE [LARGE SCALE GENOMIC DNA]</scope>
    <source>
        <strain evidence="2 3">PP10</strain>
    </source>
</reference>
<evidence type="ECO:0000313" key="3">
    <source>
        <dbReference type="Proteomes" id="UP001302274"/>
    </source>
</evidence>